<sequence length="642" mass="72514">MLVRLEPSNPTTWLSSLSLEKLVKSRKNLSRNPPRLWTTQNDDEPDELDDRGLPIFKLSHPLIRALDSCHGLRHFNQVNAQLIISGLFHNSLAASRAIKMLCSFPETLSHAVYVFGKINEPDAFLCNVIMRSYVNLNDPHGALSFYYEKMVGESVVHNHFTFPILVKACAGIVSVREGGKAHSKVVRFGFGSDLFVRNSLIHMYSVCGSVGDARKVFDEMPELDLVSWNSMIHGYVKNGEVDVARKLFEVMPKRDAFSWNTLVMGYVEKGNMEAAKLLFDIIPDKDVVSWNCMIDGYARTGNVSAACEFFNGMPLRNIVSWNTMLALYVRSKDYSECLRLFDKMLEAGETKPNEATLVSVLTASANFGRLDAGKWVHSYIESKMIKPDVLLSTALLSMYAKCGDMDMARSVFDEMTERSVVSWNSMIMGYGMHGNGEKALEIFLKMEKRGPVPNDATFVCVLSACTHSGMVLEGWWYFDLMQRVYKIEPKIEHYGCMVDLLARAGLVKGSEELIKKMPVEAGPPLWGSLLSACRNYTNSEIGEIVAKRLIELEPRDIGPYIMLSNIYASEGKWDDVERVRKMIKENGLQKEEGRSTVHLGEFGSEFYFDNGSTHRRRMMYSMLGEIGTKMKYSYGDSYLEES</sequence>
<dbReference type="NCBIfam" id="TIGR00756">
    <property type="entry name" value="PPR"/>
    <property type="match status" value="6"/>
</dbReference>
<dbReference type="Pfam" id="PF13812">
    <property type="entry name" value="PPR_3"/>
    <property type="match status" value="1"/>
</dbReference>
<dbReference type="FunFam" id="1.25.40.10:FF:000804">
    <property type="entry name" value="Pentatricopeptide repeat-containing protein, chloroplastic"/>
    <property type="match status" value="1"/>
</dbReference>
<dbReference type="InterPro" id="IPR046848">
    <property type="entry name" value="E_motif"/>
</dbReference>
<dbReference type="Pfam" id="PF13041">
    <property type="entry name" value="PPR_2"/>
    <property type="match status" value="2"/>
</dbReference>
<keyword evidence="1" id="KW-0677">Repeat</keyword>
<dbReference type="KEGG" id="mnt:21405527"/>
<dbReference type="InterPro" id="IPR011990">
    <property type="entry name" value="TPR-like_helical_dom_sf"/>
</dbReference>
<evidence type="ECO:0008006" key="5">
    <source>
        <dbReference type="Google" id="ProtNLM"/>
    </source>
</evidence>
<dbReference type="GO" id="GO:0003723">
    <property type="term" value="F:RNA binding"/>
    <property type="evidence" value="ECO:0007669"/>
    <property type="project" value="InterPro"/>
</dbReference>
<feature type="repeat" description="PPR" evidence="2">
    <location>
        <begin position="419"/>
        <end position="453"/>
    </location>
</feature>
<feature type="repeat" description="PPR" evidence="2">
    <location>
        <begin position="193"/>
        <end position="223"/>
    </location>
</feature>
<proteinExistence type="predicted"/>
<accession>W9SK61</accession>
<dbReference type="EMBL" id="KE346357">
    <property type="protein sequence ID" value="EXC35167.1"/>
    <property type="molecule type" value="Genomic_DNA"/>
</dbReference>
<dbReference type="PROSITE" id="PS51375">
    <property type="entry name" value="PPR"/>
    <property type="match status" value="5"/>
</dbReference>
<keyword evidence="4" id="KW-1185">Reference proteome</keyword>
<evidence type="ECO:0000313" key="4">
    <source>
        <dbReference type="Proteomes" id="UP000030645"/>
    </source>
</evidence>
<evidence type="ECO:0000313" key="3">
    <source>
        <dbReference type="EMBL" id="EXC35167.1"/>
    </source>
</evidence>
<dbReference type="GO" id="GO:0009451">
    <property type="term" value="P:RNA modification"/>
    <property type="evidence" value="ECO:0007669"/>
    <property type="project" value="InterPro"/>
</dbReference>
<evidence type="ECO:0000256" key="2">
    <source>
        <dbReference type="PROSITE-ProRule" id="PRU00708"/>
    </source>
</evidence>
<dbReference type="Pfam" id="PF01535">
    <property type="entry name" value="PPR"/>
    <property type="match status" value="4"/>
</dbReference>
<dbReference type="Proteomes" id="UP000030645">
    <property type="component" value="Unassembled WGS sequence"/>
</dbReference>
<dbReference type="FunFam" id="1.25.40.10:FF:000470">
    <property type="entry name" value="Pentatricopeptide repeat-containing protein At5g66520"/>
    <property type="match status" value="1"/>
</dbReference>
<feature type="repeat" description="PPR" evidence="2">
    <location>
        <begin position="388"/>
        <end position="418"/>
    </location>
</feature>
<dbReference type="Pfam" id="PF20431">
    <property type="entry name" value="E_motif"/>
    <property type="match status" value="1"/>
</dbReference>
<dbReference type="FunFam" id="1.25.40.10:FF:000927">
    <property type="entry name" value="Pentatricopeptide repeat-containing protein"/>
    <property type="match status" value="1"/>
</dbReference>
<dbReference type="PANTHER" id="PTHR47926">
    <property type="entry name" value="PENTATRICOPEPTIDE REPEAT-CONTAINING PROTEIN"/>
    <property type="match status" value="1"/>
</dbReference>
<gene>
    <name evidence="3" type="ORF">L484_022720</name>
</gene>
<dbReference type="InterPro" id="IPR046960">
    <property type="entry name" value="PPR_At4g14850-like_plant"/>
</dbReference>
<dbReference type="OrthoDB" id="185373at2759"/>
<name>W9SK61_9ROSA</name>
<dbReference type="InterPro" id="IPR002885">
    <property type="entry name" value="PPR_rpt"/>
</dbReference>
<dbReference type="Pfam" id="PF12854">
    <property type="entry name" value="PPR_1"/>
    <property type="match status" value="1"/>
</dbReference>
<evidence type="ECO:0000256" key="1">
    <source>
        <dbReference type="ARBA" id="ARBA00022737"/>
    </source>
</evidence>
<feature type="repeat" description="PPR" evidence="2">
    <location>
        <begin position="224"/>
        <end position="258"/>
    </location>
</feature>
<dbReference type="Gene3D" id="1.25.40.10">
    <property type="entry name" value="Tetratricopeptide repeat domain"/>
    <property type="match status" value="3"/>
</dbReference>
<dbReference type="PANTHER" id="PTHR47926:SF485">
    <property type="entry name" value="REPEAT-LIKE SUPERFAMILY PROTEIN, PUTATIVE-RELATED"/>
    <property type="match status" value="1"/>
</dbReference>
<protein>
    <recommendedName>
        <fullName evidence="5">Pentatricopeptide repeat-containing protein</fullName>
    </recommendedName>
</protein>
<reference evidence="4" key="1">
    <citation type="submission" date="2013-01" db="EMBL/GenBank/DDBJ databases">
        <title>Draft Genome Sequence of a Mulberry Tree, Morus notabilis C.K. Schneid.</title>
        <authorList>
            <person name="He N."/>
            <person name="Zhao S."/>
        </authorList>
    </citation>
    <scope>NUCLEOTIDE SEQUENCE</scope>
</reference>
<dbReference type="eggNOG" id="KOG4197">
    <property type="taxonomic scope" value="Eukaryota"/>
</dbReference>
<organism evidence="3 4">
    <name type="scientific">Morus notabilis</name>
    <dbReference type="NCBI Taxonomy" id="981085"/>
    <lineage>
        <taxon>Eukaryota</taxon>
        <taxon>Viridiplantae</taxon>
        <taxon>Streptophyta</taxon>
        <taxon>Embryophyta</taxon>
        <taxon>Tracheophyta</taxon>
        <taxon>Spermatophyta</taxon>
        <taxon>Magnoliopsida</taxon>
        <taxon>eudicotyledons</taxon>
        <taxon>Gunneridae</taxon>
        <taxon>Pentapetalae</taxon>
        <taxon>rosids</taxon>
        <taxon>fabids</taxon>
        <taxon>Rosales</taxon>
        <taxon>Moraceae</taxon>
        <taxon>Moreae</taxon>
        <taxon>Morus</taxon>
    </lineage>
</organism>
<feature type="repeat" description="PPR" evidence="2">
    <location>
        <begin position="286"/>
        <end position="320"/>
    </location>
</feature>
<dbReference type="AlphaFoldDB" id="W9SK61"/>